<feature type="region of interest" description="Disordered" evidence="2">
    <location>
        <begin position="42"/>
        <end position="64"/>
    </location>
</feature>
<keyword evidence="1" id="KW-0732">Signal</keyword>
<dbReference type="Gene3D" id="3.90.10.10">
    <property type="entry name" value="Cytochrome C3"/>
    <property type="match status" value="1"/>
</dbReference>
<dbReference type="InterPro" id="IPR023155">
    <property type="entry name" value="Cyt_c-552/4"/>
</dbReference>
<dbReference type="KEGG" id="smam:Mal15_59570"/>
<dbReference type="PANTHER" id="PTHR35038">
    <property type="entry name" value="DISSIMILATORY SULFITE REDUCTASE SIRA"/>
    <property type="match status" value="1"/>
</dbReference>
<keyword evidence="5" id="KW-1185">Reference proteome</keyword>
<dbReference type="InterPro" id="IPR051829">
    <property type="entry name" value="Multiheme_Cytochr_ET"/>
</dbReference>
<dbReference type="Pfam" id="PF13435">
    <property type="entry name" value="Cytochrome_C554"/>
    <property type="match status" value="1"/>
</dbReference>
<feature type="domain" description="Cytochrome c-552/4" evidence="3">
    <location>
        <begin position="244"/>
        <end position="280"/>
    </location>
</feature>
<evidence type="ECO:0000256" key="2">
    <source>
        <dbReference type="SAM" id="MobiDB-lite"/>
    </source>
</evidence>
<accession>A0A5B9MQ70</accession>
<dbReference type="Gene3D" id="1.10.1130.10">
    <property type="entry name" value="Flavocytochrome C3, Chain A"/>
    <property type="match status" value="1"/>
</dbReference>
<name>A0A5B9MQ70_9BACT</name>
<protein>
    <submittedName>
        <fullName evidence="4">Doubled CXXCH motif (Paired_CXXCH_1)</fullName>
    </submittedName>
</protein>
<organism evidence="4 5">
    <name type="scientific">Stieleria maiorica</name>
    <dbReference type="NCBI Taxonomy" id="2795974"/>
    <lineage>
        <taxon>Bacteria</taxon>
        <taxon>Pseudomonadati</taxon>
        <taxon>Planctomycetota</taxon>
        <taxon>Planctomycetia</taxon>
        <taxon>Pirellulales</taxon>
        <taxon>Pirellulaceae</taxon>
        <taxon>Stieleria</taxon>
    </lineage>
</organism>
<feature type="compositionally biased region" description="Polar residues" evidence="2">
    <location>
        <begin position="48"/>
        <end position="60"/>
    </location>
</feature>
<evidence type="ECO:0000259" key="3">
    <source>
        <dbReference type="Pfam" id="PF13435"/>
    </source>
</evidence>
<dbReference type="EMBL" id="CP036264">
    <property type="protein sequence ID" value="QEG01876.1"/>
    <property type="molecule type" value="Genomic_DNA"/>
</dbReference>
<dbReference type="Proteomes" id="UP000321353">
    <property type="component" value="Chromosome"/>
</dbReference>
<evidence type="ECO:0000313" key="5">
    <source>
        <dbReference type="Proteomes" id="UP000321353"/>
    </source>
</evidence>
<dbReference type="SUPFAM" id="SSF48695">
    <property type="entry name" value="Multiheme cytochromes"/>
    <property type="match status" value="1"/>
</dbReference>
<proteinExistence type="predicted"/>
<sequence length="467" mass="52197">MRKSILFGLSILLIAGIVYINSRQDAERDAARLLEKVDRADGWDNDSELNPSSQSTKTNNAPPPADFTVDWEPGGNWFVSKRGDESELMLPFRPQMIPSPAKDLAPVNANPGFLGADACQPCHQDRHASFVHTAHHRTSAIASQATIAGSFQPPANTLSTTSPNLSFKMIRRDERLFQQVSLFGWKCDIPFDLSTGSSKLGQTYLFWHDDALFQMNVSYITSTAGWVNSPGYPDGQAIYNRPVTYRCLECHTTWADVRGLPNHYTPESLVLGISCERCHGPGRDHVQFHQQNPDEKKSRFITHPASLSRQQQLEICGQCHYGMPKLKGQPYQFRPGDELSDHYDPPPTDVAGGVHSSNQLVRLGESACFTESDMTCTTCHNPHQSERGNRKLFSKRCLQCHQASNCGMEPMLGRQLGENCIDCHMPAGASEHMFMDTSQGKVFPPLRDHHIRVDQDLTEAYLRSIGR</sequence>
<dbReference type="InterPro" id="IPR036280">
    <property type="entry name" value="Multihaem_cyt_sf"/>
</dbReference>
<reference evidence="4 5" key="1">
    <citation type="submission" date="2019-02" db="EMBL/GenBank/DDBJ databases">
        <title>Planctomycetal bacteria perform biofilm scaping via a novel small molecule.</title>
        <authorList>
            <person name="Jeske O."/>
            <person name="Boedeker C."/>
            <person name="Wiegand S."/>
            <person name="Breitling P."/>
            <person name="Kallscheuer N."/>
            <person name="Jogler M."/>
            <person name="Rohde M."/>
            <person name="Petersen J."/>
            <person name="Medema M.H."/>
            <person name="Surup F."/>
            <person name="Jogler C."/>
        </authorList>
    </citation>
    <scope>NUCLEOTIDE SEQUENCE [LARGE SCALE GENOMIC DNA]</scope>
    <source>
        <strain evidence="4 5">Mal15</strain>
    </source>
</reference>
<evidence type="ECO:0000256" key="1">
    <source>
        <dbReference type="ARBA" id="ARBA00022729"/>
    </source>
</evidence>
<dbReference type="RefSeq" id="WP_147870893.1">
    <property type="nucleotide sequence ID" value="NZ_CP036264.1"/>
</dbReference>
<dbReference type="AlphaFoldDB" id="A0A5B9MQ70"/>
<gene>
    <name evidence="4" type="ORF">Mal15_59570</name>
</gene>
<evidence type="ECO:0000313" key="4">
    <source>
        <dbReference type="EMBL" id="QEG01876.1"/>
    </source>
</evidence>
<dbReference type="PANTHER" id="PTHR35038:SF8">
    <property type="entry name" value="C-TYPE POLYHEME CYTOCHROME OMCC"/>
    <property type="match status" value="1"/>
</dbReference>